<accession>A0ABN1Y9T1</accession>
<proteinExistence type="predicted"/>
<organism evidence="2 3">
    <name type="scientific">Kitasatospora putterlickiae</name>
    <dbReference type="NCBI Taxonomy" id="221725"/>
    <lineage>
        <taxon>Bacteria</taxon>
        <taxon>Bacillati</taxon>
        <taxon>Actinomycetota</taxon>
        <taxon>Actinomycetes</taxon>
        <taxon>Kitasatosporales</taxon>
        <taxon>Streptomycetaceae</taxon>
        <taxon>Kitasatospora</taxon>
    </lineage>
</organism>
<evidence type="ECO:0000256" key="1">
    <source>
        <dbReference type="SAM" id="MobiDB-lite"/>
    </source>
</evidence>
<dbReference type="Proteomes" id="UP001499863">
    <property type="component" value="Unassembled WGS sequence"/>
</dbReference>
<keyword evidence="3" id="KW-1185">Reference proteome</keyword>
<reference evidence="2 3" key="1">
    <citation type="journal article" date="2019" name="Int. J. Syst. Evol. Microbiol.">
        <title>The Global Catalogue of Microorganisms (GCM) 10K type strain sequencing project: providing services to taxonomists for standard genome sequencing and annotation.</title>
        <authorList>
            <consortium name="The Broad Institute Genomics Platform"/>
            <consortium name="The Broad Institute Genome Sequencing Center for Infectious Disease"/>
            <person name="Wu L."/>
            <person name="Ma J."/>
        </authorList>
    </citation>
    <scope>NUCLEOTIDE SEQUENCE [LARGE SCALE GENOMIC DNA]</scope>
    <source>
        <strain evidence="2 3">JCM 12393</strain>
    </source>
</reference>
<protein>
    <submittedName>
        <fullName evidence="2">Uncharacterized protein</fullName>
    </submittedName>
</protein>
<gene>
    <name evidence="2" type="ORF">GCM10009639_40870</name>
</gene>
<dbReference type="EMBL" id="BAAAKJ010000224">
    <property type="protein sequence ID" value="GAA1400185.1"/>
    <property type="molecule type" value="Genomic_DNA"/>
</dbReference>
<name>A0ABN1Y9T1_9ACTN</name>
<comment type="caution">
    <text evidence="2">The sequence shown here is derived from an EMBL/GenBank/DDBJ whole genome shotgun (WGS) entry which is preliminary data.</text>
</comment>
<sequence length="64" mass="6951">MKGLILSLIHDGTDGRPRPHHTAPARCRTSTGVDTLSYPPVKVPGKLIKVCGWEAGDCDALRRE</sequence>
<feature type="region of interest" description="Disordered" evidence="1">
    <location>
        <begin position="9"/>
        <end position="31"/>
    </location>
</feature>
<evidence type="ECO:0000313" key="2">
    <source>
        <dbReference type="EMBL" id="GAA1400185.1"/>
    </source>
</evidence>
<evidence type="ECO:0000313" key="3">
    <source>
        <dbReference type="Proteomes" id="UP001499863"/>
    </source>
</evidence>